<dbReference type="Proteomes" id="UP000657574">
    <property type="component" value="Unassembled WGS sequence"/>
</dbReference>
<proteinExistence type="predicted"/>
<dbReference type="RefSeq" id="WP_229840771.1">
    <property type="nucleotide sequence ID" value="NZ_BMQA01000019.1"/>
</dbReference>
<dbReference type="NCBIfam" id="TIGR00778">
    <property type="entry name" value="ahpD_dom"/>
    <property type="match status" value="1"/>
</dbReference>
<keyword evidence="4" id="KW-1185">Reference proteome</keyword>
<dbReference type="PANTHER" id="PTHR35446">
    <property type="entry name" value="SI:CH211-175M2.5"/>
    <property type="match status" value="1"/>
</dbReference>
<evidence type="ECO:0000256" key="1">
    <source>
        <dbReference type="SAM" id="MobiDB-lite"/>
    </source>
</evidence>
<name>A0A917NW16_9ACTN</name>
<dbReference type="Gene3D" id="1.20.1290.10">
    <property type="entry name" value="AhpD-like"/>
    <property type="match status" value="1"/>
</dbReference>
<reference evidence="3" key="2">
    <citation type="submission" date="2020-09" db="EMBL/GenBank/DDBJ databases">
        <authorList>
            <person name="Sun Q."/>
            <person name="Ohkuma M."/>
        </authorList>
    </citation>
    <scope>NUCLEOTIDE SEQUENCE</scope>
    <source>
        <strain evidence="3">JCM 3086</strain>
    </source>
</reference>
<comment type="caution">
    <text evidence="3">The sequence shown here is derived from an EMBL/GenBank/DDBJ whole genome shotgun (WGS) entry which is preliminary data.</text>
</comment>
<dbReference type="InterPro" id="IPR029032">
    <property type="entry name" value="AhpD-like"/>
</dbReference>
<feature type="domain" description="Carboxymuconolactone decarboxylase-like" evidence="2">
    <location>
        <begin position="41"/>
        <end position="105"/>
    </location>
</feature>
<accession>A0A917NW16</accession>
<evidence type="ECO:0000313" key="3">
    <source>
        <dbReference type="EMBL" id="GGJ34726.1"/>
    </source>
</evidence>
<dbReference type="EMBL" id="BMQA01000019">
    <property type="protein sequence ID" value="GGJ34726.1"/>
    <property type="molecule type" value="Genomic_DNA"/>
</dbReference>
<protein>
    <recommendedName>
        <fullName evidence="2">Carboxymuconolactone decarboxylase-like domain-containing protein</fullName>
    </recommendedName>
</protein>
<gene>
    <name evidence="3" type="ORF">GCM10010121_052450</name>
</gene>
<reference evidence="3" key="1">
    <citation type="journal article" date="2014" name="Int. J. Syst. Evol. Microbiol.">
        <title>Complete genome sequence of Corynebacterium casei LMG S-19264T (=DSM 44701T), isolated from a smear-ripened cheese.</title>
        <authorList>
            <consortium name="US DOE Joint Genome Institute (JGI-PGF)"/>
            <person name="Walter F."/>
            <person name="Albersmeier A."/>
            <person name="Kalinowski J."/>
            <person name="Ruckert C."/>
        </authorList>
    </citation>
    <scope>NUCLEOTIDE SEQUENCE</scope>
    <source>
        <strain evidence="3">JCM 3086</strain>
    </source>
</reference>
<dbReference type="InterPro" id="IPR004675">
    <property type="entry name" value="AhpD_core"/>
</dbReference>
<evidence type="ECO:0000313" key="4">
    <source>
        <dbReference type="Proteomes" id="UP000657574"/>
    </source>
</evidence>
<dbReference type="SUPFAM" id="SSF69118">
    <property type="entry name" value="AhpD-like"/>
    <property type="match status" value="1"/>
</dbReference>
<dbReference type="GO" id="GO:0051920">
    <property type="term" value="F:peroxiredoxin activity"/>
    <property type="evidence" value="ECO:0007669"/>
    <property type="project" value="InterPro"/>
</dbReference>
<dbReference type="Pfam" id="PF02627">
    <property type="entry name" value="CMD"/>
    <property type="match status" value="1"/>
</dbReference>
<dbReference type="AlphaFoldDB" id="A0A917NW16"/>
<dbReference type="PANTHER" id="PTHR35446:SF3">
    <property type="entry name" value="CMD DOMAIN-CONTAINING PROTEIN"/>
    <property type="match status" value="1"/>
</dbReference>
<sequence>MSRIARHTPETAPELSRQALAALAFPNGKILNFFAHMAASPAVLQGYVALQSVIEDYGTLDARTREAIALAVANQDHCDYCQAAHTLTGKQAGLTQEQTIAIRRGEVDFDPKSARCWPWLARLPPTSASSTTTRGKPPSRPGGPMRNWPSSTSTSP</sequence>
<feature type="region of interest" description="Disordered" evidence="1">
    <location>
        <begin position="125"/>
        <end position="156"/>
    </location>
</feature>
<organism evidence="3 4">
    <name type="scientific">Streptomyces brasiliensis</name>
    <dbReference type="NCBI Taxonomy" id="1954"/>
    <lineage>
        <taxon>Bacteria</taxon>
        <taxon>Bacillati</taxon>
        <taxon>Actinomycetota</taxon>
        <taxon>Actinomycetes</taxon>
        <taxon>Kitasatosporales</taxon>
        <taxon>Streptomycetaceae</taxon>
        <taxon>Streptomyces</taxon>
    </lineage>
</organism>
<evidence type="ECO:0000259" key="2">
    <source>
        <dbReference type="Pfam" id="PF02627"/>
    </source>
</evidence>
<dbReference type="InterPro" id="IPR003779">
    <property type="entry name" value="CMD-like"/>
</dbReference>